<dbReference type="EMBL" id="CABVLY010000014">
    <property type="protein sequence ID" value="VVU51048.1"/>
    <property type="molecule type" value="Genomic_DNA"/>
</dbReference>
<name>A0A6P2GBM0_9BURK</name>
<evidence type="ECO:0000256" key="1">
    <source>
        <dbReference type="SAM" id="MobiDB-lite"/>
    </source>
</evidence>
<reference evidence="2 3" key="1">
    <citation type="submission" date="2019-09" db="EMBL/GenBank/DDBJ databases">
        <authorList>
            <person name="Depoorter E."/>
        </authorList>
    </citation>
    <scope>NUCLEOTIDE SEQUENCE [LARGE SCALE GENOMIC DNA]</scope>
    <source>
        <strain evidence="2">LMG 20980</strain>
    </source>
</reference>
<accession>A0A6P2GBM0</accession>
<evidence type="ECO:0000313" key="2">
    <source>
        <dbReference type="EMBL" id="VVU51048.1"/>
    </source>
</evidence>
<protein>
    <submittedName>
        <fullName evidence="2">Uncharacterized protein</fullName>
    </submittedName>
</protein>
<feature type="region of interest" description="Disordered" evidence="1">
    <location>
        <begin position="109"/>
        <end position="147"/>
    </location>
</feature>
<organism evidence="2 3">
    <name type="scientific">Burkholderia anthina</name>
    <dbReference type="NCBI Taxonomy" id="179879"/>
    <lineage>
        <taxon>Bacteria</taxon>
        <taxon>Pseudomonadati</taxon>
        <taxon>Pseudomonadota</taxon>
        <taxon>Betaproteobacteria</taxon>
        <taxon>Burkholderiales</taxon>
        <taxon>Burkholderiaceae</taxon>
        <taxon>Burkholderia</taxon>
        <taxon>Burkholderia cepacia complex</taxon>
    </lineage>
</organism>
<gene>
    <name evidence="2" type="ORF">BAN20980_03768</name>
</gene>
<dbReference type="Proteomes" id="UP000494201">
    <property type="component" value="Unassembled WGS sequence"/>
</dbReference>
<sequence>MRSRVRKLDTCRGAGTAMLAANSMGGRSRGRMPGSTIVVVPAGASSVLTADRRSPVTSPRRVSPALRTTPARPWRVVRFDRKYDVPRVPNSAWVACRARIDIQTIAGIESREGDPPPGASFFSKENPDRPLAGRGRRPDFDRFRRPGKRPARFCSSCGPRVRLPCPASLPARIPSQNRYGAPQYFVSRAAFRYLSGIKKHAQKYWTLHFPAAYKSVP</sequence>
<evidence type="ECO:0000313" key="3">
    <source>
        <dbReference type="Proteomes" id="UP000494201"/>
    </source>
</evidence>
<proteinExistence type="predicted"/>
<dbReference type="AlphaFoldDB" id="A0A6P2GBM0"/>